<evidence type="ECO:0000313" key="3">
    <source>
        <dbReference type="Proteomes" id="UP001205843"/>
    </source>
</evidence>
<dbReference type="InterPro" id="IPR029058">
    <property type="entry name" value="AB_hydrolase_fold"/>
</dbReference>
<dbReference type="EC" id="3.1.1.45" evidence="2"/>
<gene>
    <name evidence="2" type="ORF">J2T57_002822</name>
</gene>
<dbReference type="InterPro" id="IPR002925">
    <property type="entry name" value="Dienelactn_hydro"/>
</dbReference>
<dbReference type="SUPFAM" id="SSF53474">
    <property type="entry name" value="alpha/beta-Hydrolases"/>
    <property type="match status" value="1"/>
</dbReference>
<dbReference type="PANTHER" id="PTHR22946">
    <property type="entry name" value="DIENELACTONE HYDROLASE DOMAIN-CONTAINING PROTEIN-RELATED"/>
    <property type="match status" value="1"/>
</dbReference>
<dbReference type="GO" id="GO:0008806">
    <property type="term" value="F:carboxymethylenebutenolidase activity"/>
    <property type="evidence" value="ECO:0007669"/>
    <property type="project" value="UniProtKB-EC"/>
</dbReference>
<evidence type="ECO:0000259" key="1">
    <source>
        <dbReference type="Pfam" id="PF01738"/>
    </source>
</evidence>
<organism evidence="2 3">
    <name type="scientific">Natronocella acetinitrilica</name>
    <dbReference type="NCBI Taxonomy" id="414046"/>
    <lineage>
        <taxon>Bacteria</taxon>
        <taxon>Pseudomonadati</taxon>
        <taxon>Pseudomonadota</taxon>
        <taxon>Gammaproteobacteria</taxon>
        <taxon>Chromatiales</taxon>
        <taxon>Ectothiorhodospiraceae</taxon>
        <taxon>Natronocella</taxon>
    </lineage>
</organism>
<keyword evidence="3" id="KW-1185">Reference proteome</keyword>
<dbReference type="RefSeq" id="WP_253479307.1">
    <property type="nucleotide sequence ID" value="NZ_JALJXV010000006.1"/>
</dbReference>
<evidence type="ECO:0000313" key="2">
    <source>
        <dbReference type="EMBL" id="MCP1675672.1"/>
    </source>
</evidence>
<keyword evidence="2" id="KW-0378">Hydrolase</keyword>
<accession>A0AAE3G8C1</accession>
<sequence length="236" mass="25889">MSTLNRSDVVYGSTGMRFESVFVRPDVPEPLPGLIVLHGLFGLQEMDIRFVERLAEHGYAVLLHGWQTTDRDPADDIVGRGVGMAVRWLARQPGVADEPFGLIGVCRGGSLAVISAAALQCFSRVVSFYGQAHYAGKSTLAKPVSPITLVDRISAPLLAIHGERDTTFPASDSRDFCERLLAKGGSCELITHPDAEHGFFLEGHRNYHPDAAEAIWPRLLSFLERNRRKADEQGPP</sequence>
<name>A0AAE3G8C1_9GAMM</name>
<reference evidence="2" key="1">
    <citation type="submission" date="2022-03" db="EMBL/GenBank/DDBJ databases">
        <title>Genomic Encyclopedia of Type Strains, Phase III (KMG-III): the genomes of soil and plant-associated and newly described type strains.</title>
        <authorList>
            <person name="Whitman W."/>
        </authorList>
    </citation>
    <scope>NUCLEOTIDE SEQUENCE</scope>
    <source>
        <strain evidence="2">ANL 6-2</strain>
    </source>
</reference>
<feature type="domain" description="Dienelactone hydrolase" evidence="1">
    <location>
        <begin position="77"/>
        <end position="225"/>
    </location>
</feature>
<protein>
    <submittedName>
        <fullName evidence="2">Carboxymethylenebutenolidase</fullName>
        <ecNumber evidence="2">3.1.1.45</ecNumber>
    </submittedName>
</protein>
<comment type="caution">
    <text evidence="2">The sequence shown here is derived from an EMBL/GenBank/DDBJ whole genome shotgun (WGS) entry which is preliminary data.</text>
</comment>
<dbReference type="Pfam" id="PF01738">
    <property type="entry name" value="DLH"/>
    <property type="match status" value="2"/>
</dbReference>
<feature type="domain" description="Dienelactone hydrolase" evidence="1">
    <location>
        <begin position="19"/>
        <end position="63"/>
    </location>
</feature>
<dbReference type="EMBL" id="JALJXV010000006">
    <property type="protein sequence ID" value="MCP1675672.1"/>
    <property type="molecule type" value="Genomic_DNA"/>
</dbReference>
<proteinExistence type="predicted"/>
<dbReference type="AlphaFoldDB" id="A0AAE3G8C1"/>
<dbReference type="InterPro" id="IPR050261">
    <property type="entry name" value="FrsA_esterase"/>
</dbReference>
<dbReference type="Proteomes" id="UP001205843">
    <property type="component" value="Unassembled WGS sequence"/>
</dbReference>
<dbReference type="Gene3D" id="3.40.50.1820">
    <property type="entry name" value="alpha/beta hydrolase"/>
    <property type="match status" value="1"/>
</dbReference>